<name>A0ABC7ZIQ6_MYCGT</name>
<dbReference type="KEGG" id="mgx:CM1_01070"/>
<dbReference type="Proteomes" id="UP000005254">
    <property type="component" value="Chromosome"/>
</dbReference>
<feature type="compositionally biased region" description="Polar residues" evidence="1">
    <location>
        <begin position="76"/>
        <end position="101"/>
    </location>
</feature>
<dbReference type="AlphaFoldDB" id="A0ABC7ZIQ6"/>
<sequence length="137" mass="14990">MGANSHYPYPSSSASSTPLPTFSNINVGVKSMITQHLNQQNTRWVFIPNFSPDIWTGAGYRKANNNNNGIPFDSVKPSNNSQQFNPTSMENQVTPSGGSSQKKLHTPIYQTPSVPPVTGSMHWLSLIRIIHSAISCC</sequence>
<evidence type="ECO:0000313" key="2">
    <source>
        <dbReference type="EMBL" id="AFQ04000.1"/>
    </source>
</evidence>
<reference evidence="2 3" key="1">
    <citation type="journal article" date="2012" name="J. Bacteriol.">
        <title>Draft Genome Sequences of Four Axenic Mycoplasma genitalium Strains Isolated from Denmark, Japan, and Australia.</title>
        <authorList>
            <person name="McGowin C.L."/>
            <person name="Ma L."/>
            <person name="Jensen J.S."/>
            <person name="Mancuso M.M."/>
            <person name="Hamasuna R."/>
            <person name="Adegboye D."/>
            <person name="Martin D.H."/>
        </authorList>
    </citation>
    <scope>NUCLEOTIDE SEQUENCE [LARGE SCALE GENOMIC DNA]</scope>
    <source>
        <strain evidence="2 3">M6320</strain>
    </source>
</reference>
<organism evidence="2 3">
    <name type="scientific">Mycoplasmoides genitalium M6320</name>
    <dbReference type="NCBI Taxonomy" id="662945"/>
    <lineage>
        <taxon>Bacteria</taxon>
        <taxon>Bacillati</taxon>
        <taxon>Mycoplasmatota</taxon>
        <taxon>Mycoplasmoidales</taxon>
        <taxon>Mycoplasmoidaceae</taxon>
        <taxon>Mycoplasmoides</taxon>
    </lineage>
</organism>
<feature type="region of interest" description="Disordered" evidence="1">
    <location>
        <begin position="66"/>
        <end position="107"/>
    </location>
</feature>
<dbReference type="EMBL" id="CP003772">
    <property type="protein sequence ID" value="AFQ04000.1"/>
    <property type="molecule type" value="Genomic_DNA"/>
</dbReference>
<evidence type="ECO:0000256" key="1">
    <source>
        <dbReference type="SAM" id="MobiDB-lite"/>
    </source>
</evidence>
<accession>A0ABC7ZIQ6</accession>
<protein>
    <submittedName>
        <fullName evidence="2">MgPa adhesin</fullName>
    </submittedName>
</protein>
<evidence type="ECO:0000313" key="3">
    <source>
        <dbReference type="Proteomes" id="UP000005254"/>
    </source>
</evidence>
<proteinExistence type="predicted"/>
<gene>
    <name evidence="2" type="ORF">CM1_01070</name>
</gene>